<dbReference type="RefSeq" id="WP_175471688.1">
    <property type="nucleotide sequence ID" value="NZ_FMZF01000003.1"/>
</dbReference>
<dbReference type="EMBL" id="FMZF01000003">
    <property type="protein sequence ID" value="SDC72066.1"/>
    <property type="molecule type" value="Genomic_DNA"/>
</dbReference>
<feature type="domain" description="SnoaL-like" evidence="1">
    <location>
        <begin position="16"/>
        <end position="136"/>
    </location>
</feature>
<name>A0A1G6NXU0_9ACTN</name>
<evidence type="ECO:0000313" key="2">
    <source>
        <dbReference type="EMBL" id="SDC72066.1"/>
    </source>
</evidence>
<reference evidence="3" key="1">
    <citation type="submission" date="2016-10" db="EMBL/GenBank/DDBJ databases">
        <authorList>
            <person name="Varghese N."/>
            <person name="Submissions S."/>
        </authorList>
    </citation>
    <scope>NUCLEOTIDE SEQUENCE [LARGE SCALE GENOMIC DNA]</scope>
    <source>
        <strain evidence="3">DSM 45421</strain>
    </source>
</reference>
<accession>A0A1G6NXU0</accession>
<dbReference type="SUPFAM" id="SSF54427">
    <property type="entry name" value="NTF2-like"/>
    <property type="match status" value="1"/>
</dbReference>
<dbReference type="Proteomes" id="UP000199416">
    <property type="component" value="Unassembled WGS sequence"/>
</dbReference>
<proteinExistence type="predicted"/>
<evidence type="ECO:0000313" key="3">
    <source>
        <dbReference type="Proteomes" id="UP000199416"/>
    </source>
</evidence>
<dbReference type="InterPro" id="IPR037401">
    <property type="entry name" value="SnoaL-like"/>
</dbReference>
<dbReference type="AlphaFoldDB" id="A0A1G6NXU0"/>
<gene>
    <name evidence="2" type="ORF">SAMN05660690_2269</name>
</gene>
<dbReference type="CDD" id="cd00531">
    <property type="entry name" value="NTF2_like"/>
    <property type="match status" value="1"/>
</dbReference>
<dbReference type="InterPro" id="IPR032710">
    <property type="entry name" value="NTF2-like_dom_sf"/>
</dbReference>
<keyword evidence="3" id="KW-1185">Reference proteome</keyword>
<evidence type="ECO:0000259" key="1">
    <source>
        <dbReference type="Pfam" id="PF13577"/>
    </source>
</evidence>
<sequence>MTAVPTTPDLAARLARVEDTLAVHDLAARYALAVDDRDWAALRTLFTADAVFAGVTDRVRGRDAVLGYLERRLAVSGASAHSPHAHVVDWGRPGEATGTVSMHAEQAVDGTAMVLAFRYADAYRREGDGRWRIASRELRFLYAVPAAEYPVAVTASRPLRFPGADPSPAQLGPRALT</sequence>
<organism evidence="2 3">
    <name type="scientific">Geodermatophilus telluris</name>
    <dbReference type="NCBI Taxonomy" id="1190417"/>
    <lineage>
        <taxon>Bacteria</taxon>
        <taxon>Bacillati</taxon>
        <taxon>Actinomycetota</taxon>
        <taxon>Actinomycetes</taxon>
        <taxon>Geodermatophilales</taxon>
        <taxon>Geodermatophilaceae</taxon>
        <taxon>Geodermatophilus</taxon>
    </lineage>
</organism>
<protein>
    <submittedName>
        <fullName evidence="2">SnoaL-like domain-containing protein</fullName>
    </submittedName>
</protein>
<dbReference type="Gene3D" id="3.10.450.50">
    <property type="match status" value="1"/>
</dbReference>
<dbReference type="Pfam" id="PF13577">
    <property type="entry name" value="SnoaL_4"/>
    <property type="match status" value="1"/>
</dbReference>
<dbReference type="STRING" id="1190417.SAMN05660690_2269"/>